<evidence type="ECO:0000259" key="2">
    <source>
        <dbReference type="Pfam" id="PF03712"/>
    </source>
</evidence>
<dbReference type="Pfam" id="PF03712">
    <property type="entry name" value="Cu2_monoox_C"/>
    <property type="match status" value="1"/>
</dbReference>
<evidence type="ECO:0000313" key="5">
    <source>
        <dbReference type="Proteomes" id="UP000663829"/>
    </source>
</evidence>
<accession>A0A816C5F4</accession>
<dbReference type="Gene3D" id="2.60.120.230">
    <property type="match status" value="1"/>
</dbReference>
<dbReference type="OrthoDB" id="10044505at2759"/>
<dbReference type="AlphaFoldDB" id="A0A816C5F4"/>
<sequence length="106" mass="12220">MLAGTDILDFPENSHYQVNFSCQYIGGPIWIFAVKIHTHRQGRLASLYRVRKRSIGPNQVQLIFKGNPQEFQSFNKLPLKIFVGDTDYLIGKCVYDNDDGSNIRER</sequence>
<dbReference type="EMBL" id="CAJNOQ010040004">
    <property type="protein sequence ID" value="CAF1618527.1"/>
    <property type="molecule type" value="Genomic_DNA"/>
</dbReference>
<dbReference type="GO" id="GO:0016715">
    <property type="term" value="F:oxidoreductase activity, acting on paired donors, with incorporation or reduction of molecular oxygen, reduced ascorbate as one donor, and incorporation of one atom of oxygen"/>
    <property type="evidence" value="ECO:0007669"/>
    <property type="project" value="InterPro"/>
</dbReference>
<name>A0A816C5F4_9BILA</name>
<protein>
    <recommendedName>
        <fullName evidence="2">Copper type II ascorbate-dependent monooxygenase C-terminal domain-containing protein</fullName>
    </recommendedName>
</protein>
<organism evidence="3 5">
    <name type="scientific">Didymodactylos carnosus</name>
    <dbReference type="NCBI Taxonomy" id="1234261"/>
    <lineage>
        <taxon>Eukaryota</taxon>
        <taxon>Metazoa</taxon>
        <taxon>Spiralia</taxon>
        <taxon>Gnathifera</taxon>
        <taxon>Rotifera</taxon>
        <taxon>Eurotatoria</taxon>
        <taxon>Bdelloidea</taxon>
        <taxon>Philodinida</taxon>
        <taxon>Philodinidae</taxon>
        <taxon>Didymodactylos</taxon>
    </lineage>
</organism>
<feature type="domain" description="Copper type II ascorbate-dependent monooxygenase C-terminal" evidence="2">
    <location>
        <begin position="15"/>
        <end position="101"/>
    </location>
</feature>
<dbReference type="Proteomes" id="UP000681722">
    <property type="component" value="Unassembled WGS sequence"/>
</dbReference>
<keyword evidence="5" id="KW-1185">Reference proteome</keyword>
<dbReference type="EMBL" id="CAJOBC010107044">
    <property type="protein sequence ID" value="CAF4506665.1"/>
    <property type="molecule type" value="Genomic_DNA"/>
</dbReference>
<evidence type="ECO:0000256" key="1">
    <source>
        <dbReference type="ARBA" id="ARBA00023157"/>
    </source>
</evidence>
<dbReference type="Proteomes" id="UP000663829">
    <property type="component" value="Unassembled WGS sequence"/>
</dbReference>
<dbReference type="InterPro" id="IPR008977">
    <property type="entry name" value="PHM/PNGase_F_dom_sf"/>
</dbReference>
<comment type="caution">
    <text evidence="3">The sequence shown here is derived from an EMBL/GenBank/DDBJ whole genome shotgun (WGS) entry which is preliminary data.</text>
</comment>
<dbReference type="InterPro" id="IPR014784">
    <property type="entry name" value="Cu2_ascorb_mOase-like_C"/>
</dbReference>
<evidence type="ECO:0000313" key="3">
    <source>
        <dbReference type="EMBL" id="CAF1618527.1"/>
    </source>
</evidence>
<feature type="non-terminal residue" evidence="3">
    <location>
        <position position="1"/>
    </location>
</feature>
<keyword evidence="1" id="KW-1015">Disulfide bond</keyword>
<gene>
    <name evidence="3" type="ORF">GPM918_LOCUS43577</name>
    <name evidence="4" type="ORF">SRO942_LOCUS45099</name>
</gene>
<reference evidence="3" key="1">
    <citation type="submission" date="2021-02" db="EMBL/GenBank/DDBJ databases">
        <authorList>
            <person name="Nowell W R."/>
        </authorList>
    </citation>
    <scope>NUCLEOTIDE SEQUENCE</scope>
</reference>
<proteinExistence type="predicted"/>
<evidence type="ECO:0000313" key="4">
    <source>
        <dbReference type="EMBL" id="CAF4506665.1"/>
    </source>
</evidence>
<dbReference type="SUPFAM" id="SSF49742">
    <property type="entry name" value="PHM/PNGase F"/>
    <property type="match status" value="1"/>
</dbReference>
<dbReference type="InterPro" id="IPR024548">
    <property type="entry name" value="Cu2_monoox_C"/>
</dbReference>